<dbReference type="PRINTS" id="PR00035">
    <property type="entry name" value="HTHGNTR"/>
</dbReference>
<dbReference type="PANTHER" id="PTHR44846:SF1">
    <property type="entry name" value="MANNOSYL-D-GLYCERATE TRANSPORT_METABOLISM SYSTEM REPRESSOR MNGR-RELATED"/>
    <property type="match status" value="1"/>
</dbReference>
<name>A0AAX1FYH2_VIBPH</name>
<dbReference type="SMART" id="SM00345">
    <property type="entry name" value="HTH_GNTR"/>
    <property type="match status" value="1"/>
</dbReference>
<dbReference type="Proteomes" id="UP000464718">
    <property type="component" value="Chromosome ii"/>
</dbReference>
<evidence type="ECO:0000259" key="4">
    <source>
        <dbReference type="PROSITE" id="PS50949"/>
    </source>
</evidence>
<keyword evidence="1" id="KW-0805">Transcription regulation</keyword>
<dbReference type="Gene3D" id="3.40.1410.10">
    <property type="entry name" value="Chorismate lyase-like"/>
    <property type="match status" value="1"/>
</dbReference>
<reference evidence="5 6" key="1">
    <citation type="submission" date="2018-12" db="EMBL/GenBank/DDBJ databases">
        <title>Genomic insights into the evolutionary origins and pathogenicity of five Vibrio parahaemolyticus strains isolated from the shrimp with acute hepatopancreatic necrosis disease (AHPND).</title>
        <authorList>
            <person name="Yang Q."/>
            <person name="Dong X."/>
            <person name="Xie G."/>
            <person name="Fu S."/>
            <person name="Zou P."/>
            <person name="Sun J."/>
            <person name="Wang Y."/>
            <person name="Huang J."/>
        </authorList>
    </citation>
    <scope>NUCLEOTIDE SEQUENCE [LARGE SCALE GENOMIC DNA]</scope>
    <source>
        <strain evidence="5 6">20160303005-1</strain>
    </source>
</reference>
<dbReference type="GO" id="GO:0003700">
    <property type="term" value="F:DNA-binding transcription factor activity"/>
    <property type="evidence" value="ECO:0007669"/>
    <property type="project" value="InterPro"/>
</dbReference>
<gene>
    <name evidence="5" type="ORF">EHC69_25030</name>
</gene>
<dbReference type="InterPro" id="IPR036388">
    <property type="entry name" value="WH-like_DNA-bd_sf"/>
</dbReference>
<evidence type="ECO:0000256" key="3">
    <source>
        <dbReference type="ARBA" id="ARBA00023163"/>
    </source>
</evidence>
<accession>A0AAX1FYH2</accession>
<dbReference type="SUPFAM" id="SSF64288">
    <property type="entry name" value="Chorismate lyase-like"/>
    <property type="match status" value="1"/>
</dbReference>
<dbReference type="InterPro" id="IPR050679">
    <property type="entry name" value="Bact_HTH_transcr_reg"/>
</dbReference>
<dbReference type="SUPFAM" id="SSF46785">
    <property type="entry name" value="Winged helix' DNA-binding domain"/>
    <property type="match status" value="1"/>
</dbReference>
<dbReference type="SMART" id="SM00866">
    <property type="entry name" value="UTRA"/>
    <property type="match status" value="1"/>
</dbReference>
<keyword evidence="2" id="KW-0238">DNA-binding</keyword>
<dbReference type="RefSeq" id="WP_159408466.1">
    <property type="nucleotide sequence ID" value="NZ_CP034299.1"/>
</dbReference>
<sequence length="239" mass="27279">MNNSTSEPTYKKVSRLLKNKIDKRYFLPGTALPSENELAKKLGINRVTVRTALKELADNGFIKTIHGKGSFVVGKRIVRDLNRLEGFSQVMNVRGVSPSVNILKINLRKAGPYYSSLFEINENDLIFYIKRLCSVNGQVVSLEEIILPEYLIPTLGEIDLSVFSLYEIYEAYGVEIEEAIQTIEVVNIDEKELKLLELTNKMPVMLVESNSFNMEGKRVEISRSYTRCDRSEYIVYFSS</sequence>
<evidence type="ECO:0000313" key="6">
    <source>
        <dbReference type="Proteomes" id="UP000464718"/>
    </source>
</evidence>
<dbReference type="Pfam" id="PF00392">
    <property type="entry name" value="GntR"/>
    <property type="match status" value="1"/>
</dbReference>
<protein>
    <submittedName>
        <fullName evidence="5">GntR family transcriptional regulator</fullName>
    </submittedName>
</protein>
<dbReference type="InterPro" id="IPR028978">
    <property type="entry name" value="Chorismate_lyase_/UTRA_dom_sf"/>
</dbReference>
<dbReference type="InterPro" id="IPR000524">
    <property type="entry name" value="Tscrpt_reg_HTH_GntR"/>
</dbReference>
<dbReference type="PROSITE" id="PS50949">
    <property type="entry name" value="HTH_GNTR"/>
    <property type="match status" value="1"/>
</dbReference>
<dbReference type="InterPro" id="IPR011663">
    <property type="entry name" value="UTRA"/>
</dbReference>
<dbReference type="EMBL" id="CP034299">
    <property type="protein sequence ID" value="QHH12528.1"/>
    <property type="molecule type" value="Genomic_DNA"/>
</dbReference>
<dbReference type="PANTHER" id="PTHR44846">
    <property type="entry name" value="MANNOSYL-D-GLYCERATE TRANSPORT/METABOLISM SYSTEM REPRESSOR MNGR-RELATED"/>
    <property type="match status" value="1"/>
</dbReference>
<dbReference type="CDD" id="cd07377">
    <property type="entry name" value="WHTH_GntR"/>
    <property type="match status" value="1"/>
</dbReference>
<dbReference type="InterPro" id="IPR036390">
    <property type="entry name" value="WH_DNA-bd_sf"/>
</dbReference>
<evidence type="ECO:0000256" key="1">
    <source>
        <dbReference type="ARBA" id="ARBA00023015"/>
    </source>
</evidence>
<dbReference type="Pfam" id="PF07702">
    <property type="entry name" value="UTRA"/>
    <property type="match status" value="1"/>
</dbReference>
<dbReference type="GO" id="GO:0045892">
    <property type="term" value="P:negative regulation of DNA-templated transcription"/>
    <property type="evidence" value="ECO:0007669"/>
    <property type="project" value="TreeGrafter"/>
</dbReference>
<dbReference type="GO" id="GO:0003677">
    <property type="term" value="F:DNA binding"/>
    <property type="evidence" value="ECO:0007669"/>
    <property type="project" value="UniProtKB-KW"/>
</dbReference>
<evidence type="ECO:0000313" key="5">
    <source>
        <dbReference type="EMBL" id="QHH12528.1"/>
    </source>
</evidence>
<dbReference type="AlphaFoldDB" id="A0AAX1FYH2"/>
<keyword evidence="3" id="KW-0804">Transcription</keyword>
<proteinExistence type="predicted"/>
<dbReference type="Gene3D" id="1.10.10.10">
    <property type="entry name" value="Winged helix-like DNA-binding domain superfamily/Winged helix DNA-binding domain"/>
    <property type="match status" value="1"/>
</dbReference>
<organism evidence="5 6">
    <name type="scientific">Vibrio parahaemolyticus</name>
    <dbReference type="NCBI Taxonomy" id="670"/>
    <lineage>
        <taxon>Bacteria</taxon>
        <taxon>Pseudomonadati</taxon>
        <taxon>Pseudomonadota</taxon>
        <taxon>Gammaproteobacteria</taxon>
        <taxon>Vibrionales</taxon>
        <taxon>Vibrionaceae</taxon>
        <taxon>Vibrio</taxon>
    </lineage>
</organism>
<feature type="domain" description="HTH gntR-type" evidence="4">
    <location>
        <begin position="7"/>
        <end position="75"/>
    </location>
</feature>
<evidence type="ECO:0000256" key="2">
    <source>
        <dbReference type="ARBA" id="ARBA00023125"/>
    </source>
</evidence>